<dbReference type="RefSeq" id="WP_122316921.1">
    <property type="nucleotide sequence ID" value="NZ_RBRE01000061.1"/>
</dbReference>
<name>A0A3M4LRQ2_PSECI</name>
<dbReference type="InterPro" id="IPR052021">
    <property type="entry name" value="Type-I_RS_S_subunit"/>
</dbReference>
<evidence type="ECO:0000313" key="5">
    <source>
        <dbReference type="EMBL" id="RMQ44169.1"/>
    </source>
</evidence>
<dbReference type="InterPro" id="IPR044946">
    <property type="entry name" value="Restrct_endonuc_typeI_TRD_sf"/>
</dbReference>
<sequence length="437" mass="48027">MTSSVNTKALGDCLLGLGRGQSPKYVEGESPVRAINQKCIRNGTVDVTYSRAHDPLGFVKEFALLLDGDVCINSTGTGTIGRVGLWAPFPSETDRFFADSHVTIVRPNTKVVNSAYLAAVLQSPAVQTALETYCFTGSTNQVELNKNALSDLKLSLLSRDEQEIVAEVIASIDRVVQKTDALIVKLQRIKIGLMQDLLTRGIDEHGNIRSEATHAFKDSPLGRIPVEWSYSTFGELWAGGAQNGIYKPQSAYSESGTPIMRIDSFRNGDLINCQEFRRVELTRAEIQSFALKSGDIVVNRVNSIEWLGKTALVGDLREATVFESNMMRICIDHEQLIPEFAILILSSSRVYRHYLRCAKTAVAQASINQEDVRSIPIACPPPTEQAELVKRVATLRDLIDGVSLAAQKIVLLRAGLMRDLLTGERRLTSHLAQVAAQ</sequence>
<feature type="domain" description="Type I restriction modification DNA specificity" evidence="4">
    <location>
        <begin position="50"/>
        <end position="177"/>
    </location>
</feature>
<evidence type="ECO:0000313" key="6">
    <source>
        <dbReference type="Proteomes" id="UP000277236"/>
    </source>
</evidence>
<dbReference type="CDD" id="cd17517">
    <property type="entry name" value="RMtype1_S_EcoKI_StySPI-TRD2-CR2_like"/>
    <property type="match status" value="1"/>
</dbReference>
<dbReference type="EMBL" id="RBRE01000061">
    <property type="protein sequence ID" value="RMQ44169.1"/>
    <property type="molecule type" value="Genomic_DNA"/>
</dbReference>
<protein>
    <submittedName>
        <fullName evidence="5">EcoKI restriction-modification system protein HsdS</fullName>
    </submittedName>
</protein>
<accession>A0A3M4LRQ2</accession>
<evidence type="ECO:0000256" key="1">
    <source>
        <dbReference type="ARBA" id="ARBA00010923"/>
    </source>
</evidence>
<keyword evidence="3" id="KW-0238">DNA-binding</keyword>
<dbReference type="PANTHER" id="PTHR30408">
    <property type="entry name" value="TYPE-1 RESTRICTION ENZYME ECOKI SPECIFICITY PROTEIN"/>
    <property type="match status" value="1"/>
</dbReference>
<dbReference type="Pfam" id="PF01420">
    <property type="entry name" value="Methylase_S"/>
    <property type="match status" value="2"/>
</dbReference>
<comment type="caution">
    <text evidence="5">The sequence shown here is derived from an EMBL/GenBank/DDBJ whole genome shotgun (WGS) entry which is preliminary data.</text>
</comment>
<dbReference type="GO" id="GO:0009307">
    <property type="term" value="P:DNA restriction-modification system"/>
    <property type="evidence" value="ECO:0007669"/>
    <property type="project" value="UniProtKB-KW"/>
</dbReference>
<dbReference type="Proteomes" id="UP000277236">
    <property type="component" value="Unassembled WGS sequence"/>
</dbReference>
<dbReference type="Gene3D" id="3.90.220.20">
    <property type="entry name" value="DNA methylase specificity domains"/>
    <property type="match status" value="2"/>
</dbReference>
<comment type="similarity">
    <text evidence="1">Belongs to the type-I restriction system S methylase family.</text>
</comment>
<evidence type="ECO:0000259" key="4">
    <source>
        <dbReference type="Pfam" id="PF01420"/>
    </source>
</evidence>
<keyword evidence="2" id="KW-0680">Restriction system</keyword>
<dbReference type="AlphaFoldDB" id="A0A3M4LRQ2"/>
<feature type="domain" description="Type I restriction modification DNA specificity" evidence="4">
    <location>
        <begin position="225"/>
        <end position="397"/>
    </location>
</feature>
<dbReference type="PANTHER" id="PTHR30408:SF12">
    <property type="entry name" value="TYPE I RESTRICTION ENZYME MJAVIII SPECIFICITY SUBUNIT"/>
    <property type="match status" value="1"/>
</dbReference>
<dbReference type="GO" id="GO:0003677">
    <property type="term" value="F:DNA binding"/>
    <property type="evidence" value="ECO:0007669"/>
    <property type="project" value="UniProtKB-KW"/>
</dbReference>
<evidence type="ECO:0000256" key="2">
    <source>
        <dbReference type="ARBA" id="ARBA00022747"/>
    </source>
</evidence>
<evidence type="ECO:0000256" key="3">
    <source>
        <dbReference type="ARBA" id="ARBA00023125"/>
    </source>
</evidence>
<proteinExistence type="inferred from homology"/>
<reference evidence="5 6" key="1">
    <citation type="submission" date="2018-08" db="EMBL/GenBank/DDBJ databases">
        <title>Recombination of ecologically and evolutionarily significant loci maintains genetic cohesion in the Pseudomonas syringae species complex.</title>
        <authorList>
            <person name="Dillon M."/>
            <person name="Thakur S."/>
            <person name="Almeida R.N.D."/>
            <person name="Weir B.S."/>
            <person name="Guttman D.S."/>
        </authorList>
    </citation>
    <scope>NUCLEOTIDE SEQUENCE [LARGE SCALE GENOMIC DNA]</scope>
    <source>
        <strain evidence="5 6">ICMP 3353</strain>
    </source>
</reference>
<gene>
    <name evidence="5" type="ORF">ALQ04_00376</name>
</gene>
<dbReference type="OrthoDB" id="9798929at2"/>
<organism evidence="5 6">
    <name type="scientific">Pseudomonas cichorii</name>
    <dbReference type="NCBI Taxonomy" id="36746"/>
    <lineage>
        <taxon>Bacteria</taxon>
        <taxon>Pseudomonadati</taxon>
        <taxon>Pseudomonadota</taxon>
        <taxon>Gammaproteobacteria</taxon>
        <taxon>Pseudomonadales</taxon>
        <taxon>Pseudomonadaceae</taxon>
        <taxon>Pseudomonas</taxon>
    </lineage>
</organism>
<dbReference type="InterPro" id="IPR000055">
    <property type="entry name" value="Restrct_endonuc_typeI_TRD"/>
</dbReference>
<dbReference type="SUPFAM" id="SSF116734">
    <property type="entry name" value="DNA methylase specificity domain"/>
    <property type="match status" value="2"/>
</dbReference>